<proteinExistence type="predicted"/>
<dbReference type="EMBL" id="BK015784">
    <property type="protein sequence ID" value="DAE24824.1"/>
    <property type="molecule type" value="Genomic_DNA"/>
</dbReference>
<accession>A0A8S5R0E6</accession>
<evidence type="ECO:0008006" key="2">
    <source>
        <dbReference type="Google" id="ProtNLM"/>
    </source>
</evidence>
<reference evidence="1" key="1">
    <citation type="journal article" date="2021" name="Proc. Natl. Acad. Sci. U.S.A.">
        <title>A Catalog of Tens of Thousands of Viruses from Human Metagenomes Reveals Hidden Associations with Chronic Diseases.</title>
        <authorList>
            <person name="Tisza M.J."/>
            <person name="Buck C.B."/>
        </authorList>
    </citation>
    <scope>NUCLEOTIDE SEQUENCE</scope>
    <source>
        <strain evidence="1">CteBs22</strain>
    </source>
</reference>
<protein>
    <recommendedName>
        <fullName evidence="2">Helix-turn-helix domain-containing protein</fullName>
    </recommendedName>
</protein>
<organism evidence="1">
    <name type="scientific">Myoviridae sp. cteBs22</name>
    <dbReference type="NCBI Taxonomy" id="2826675"/>
    <lineage>
        <taxon>Viruses</taxon>
        <taxon>Duplodnaviria</taxon>
        <taxon>Heunggongvirae</taxon>
        <taxon>Uroviricota</taxon>
        <taxon>Caudoviricetes</taxon>
    </lineage>
</organism>
<name>A0A8S5R0E6_9CAUD</name>
<sequence>MSDGFIKYSVLAAFFRITEDEMRNWLATSIAPDHLRVPGRSNGPRLADPEVRDSDLCTAADVCAFYRISPETLRRWQNVGKFPRPDGPVLGYSKLWRVRTARNPALKLKRQGAV</sequence>
<evidence type="ECO:0000313" key="1">
    <source>
        <dbReference type="EMBL" id="DAE24824.1"/>
    </source>
</evidence>